<dbReference type="AlphaFoldDB" id="A0A8X6PWD1"/>
<gene>
    <name evidence="1" type="ORF">NPIL_287961</name>
</gene>
<accession>A0A8X6PWD1</accession>
<evidence type="ECO:0000313" key="2">
    <source>
        <dbReference type="Proteomes" id="UP000887013"/>
    </source>
</evidence>
<feature type="non-terminal residue" evidence="1">
    <location>
        <position position="65"/>
    </location>
</feature>
<comment type="caution">
    <text evidence="1">The sequence shown here is derived from an EMBL/GenBank/DDBJ whole genome shotgun (WGS) entry which is preliminary data.</text>
</comment>
<sequence>MGSGANFLLVLETDKHDTSDPESMRNFRLVLRSKIWRRPDWRAIEMSAVEILASTAVISFPKPGQ</sequence>
<keyword evidence="2" id="KW-1185">Reference proteome</keyword>
<name>A0A8X6PWD1_NEPPI</name>
<organism evidence="1 2">
    <name type="scientific">Nephila pilipes</name>
    <name type="common">Giant wood spider</name>
    <name type="synonym">Nephila maculata</name>
    <dbReference type="NCBI Taxonomy" id="299642"/>
    <lineage>
        <taxon>Eukaryota</taxon>
        <taxon>Metazoa</taxon>
        <taxon>Ecdysozoa</taxon>
        <taxon>Arthropoda</taxon>
        <taxon>Chelicerata</taxon>
        <taxon>Arachnida</taxon>
        <taxon>Araneae</taxon>
        <taxon>Araneomorphae</taxon>
        <taxon>Entelegynae</taxon>
        <taxon>Araneoidea</taxon>
        <taxon>Nephilidae</taxon>
        <taxon>Nephila</taxon>
    </lineage>
</organism>
<dbReference type="EMBL" id="BMAW01073816">
    <property type="protein sequence ID" value="GFT89483.1"/>
    <property type="molecule type" value="Genomic_DNA"/>
</dbReference>
<reference evidence="1" key="1">
    <citation type="submission" date="2020-08" db="EMBL/GenBank/DDBJ databases">
        <title>Multicomponent nature underlies the extraordinary mechanical properties of spider dragline silk.</title>
        <authorList>
            <person name="Kono N."/>
            <person name="Nakamura H."/>
            <person name="Mori M."/>
            <person name="Yoshida Y."/>
            <person name="Ohtoshi R."/>
            <person name="Malay A.D."/>
            <person name="Moran D.A.P."/>
            <person name="Tomita M."/>
            <person name="Numata K."/>
            <person name="Arakawa K."/>
        </authorList>
    </citation>
    <scope>NUCLEOTIDE SEQUENCE</scope>
</reference>
<evidence type="ECO:0000313" key="1">
    <source>
        <dbReference type="EMBL" id="GFT89483.1"/>
    </source>
</evidence>
<proteinExistence type="predicted"/>
<protein>
    <submittedName>
        <fullName evidence="1">Uncharacterized protein</fullName>
    </submittedName>
</protein>
<dbReference type="Proteomes" id="UP000887013">
    <property type="component" value="Unassembled WGS sequence"/>
</dbReference>